<keyword evidence="2" id="KW-1185">Reference proteome</keyword>
<feature type="non-terminal residue" evidence="1">
    <location>
        <position position="1"/>
    </location>
</feature>
<dbReference type="EMBL" id="JAMZIH010000407">
    <property type="protein sequence ID" value="KAJ1679397.1"/>
    <property type="molecule type" value="Genomic_DNA"/>
</dbReference>
<name>A0ACC1HT28_9FUNG</name>
<reference evidence="1" key="1">
    <citation type="submission" date="2022-06" db="EMBL/GenBank/DDBJ databases">
        <title>Phylogenomic reconstructions and comparative analyses of Kickxellomycotina fungi.</title>
        <authorList>
            <person name="Reynolds N.K."/>
            <person name="Stajich J.E."/>
            <person name="Barry K."/>
            <person name="Grigoriev I.V."/>
            <person name="Crous P."/>
            <person name="Smith M.E."/>
        </authorList>
    </citation>
    <scope>NUCLEOTIDE SEQUENCE</scope>
    <source>
        <strain evidence="1">RSA 2271</strain>
    </source>
</reference>
<accession>A0ACC1HT28</accession>
<sequence length="67" mass="7815">YARTPVAYASYKNVQDTNASANWINEMNSFFLAETLKYLYLLFSPTDHISIDEYVFNTEAHPFRINS</sequence>
<dbReference type="Proteomes" id="UP001145114">
    <property type="component" value="Unassembled WGS sequence"/>
</dbReference>
<organism evidence="1 2">
    <name type="scientific">Spiromyces aspiralis</name>
    <dbReference type="NCBI Taxonomy" id="68401"/>
    <lineage>
        <taxon>Eukaryota</taxon>
        <taxon>Fungi</taxon>
        <taxon>Fungi incertae sedis</taxon>
        <taxon>Zoopagomycota</taxon>
        <taxon>Kickxellomycotina</taxon>
        <taxon>Kickxellomycetes</taxon>
        <taxon>Kickxellales</taxon>
        <taxon>Kickxellaceae</taxon>
        <taxon>Spiromyces</taxon>
    </lineage>
</organism>
<comment type="caution">
    <text evidence="1">The sequence shown here is derived from an EMBL/GenBank/DDBJ whole genome shotgun (WGS) entry which is preliminary data.</text>
</comment>
<evidence type="ECO:0000313" key="1">
    <source>
        <dbReference type="EMBL" id="KAJ1679397.1"/>
    </source>
</evidence>
<proteinExistence type="predicted"/>
<protein>
    <submittedName>
        <fullName evidence="1">Mannosyl-oligosaccharide alpha-1,2-mannosidase</fullName>
        <ecNumber evidence="1">3.2.1.113</ecNumber>
    </submittedName>
</protein>
<gene>
    <name evidence="1" type="primary">MNS1</name>
    <name evidence="1" type="ORF">EV182_002136</name>
</gene>
<keyword evidence="1" id="KW-0378">Hydrolase</keyword>
<keyword evidence="1" id="KW-0326">Glycosidase</keyword>
<dbReference type="EC" id="3.2.1.113" evidence="1"/>
<evidence type="ECO:0000313" key="2">
    <source>
        <dbReference type="Proteomes" id="UP001145114"/>
    </source>
</evidence>